<evidence type="ECO:0000259" key="8">
    <source>
        <dbReference type="PROSITE" id="PS51935"/>
    </source>
</evidence>
<dbReference type="Gene3D" id="2.30.30.40">
    <property type="entry name" value="SH3 Domains"/>
    <property type="match status" value="4"/>
</dbReference>
<dbReference type="EMBL" id="FQWX01000006">
    <property type="protein sequence ID" value="SHG74422.1"/>
    <property type="molecule type" value="Genomic_DNA"/>
</dbReference>
<dbReference type="PROSITE" id="PS51935">
    <property type="entry name" value="NLPC_P60"/>
    <property type="match status" value="1"/>
</dbReference>
<dbReference type="RefSeq" id="WP_073124709.1">
    <property type="nucleotide sequence ID" value="NZ_BAABCH010000022.1"/>
</dbReference>
<dbReference type="GO" id="GO:0008234">
    <property type="term" value="F:cysteine-type peptidase activity"/>
    <property type="evidence" value="ECO:0007669"/>
    <property type="project" value="UniProtKB-KW"/>
</dbReference>
<dbReference type="Proteomes" id="UP000243255">
    <property type="component" value="Unassembled WGS sequence"/>
</dbReference>
<dbReference type="SUPFAM" id="SSF50044">
    <property type="entry name" value="SH3-domain"/>
    <property type="match status" value="1"/>
</dbReference>
<evidence type="ECO:0000259" key="7">
    <source>
        <dbReference type="PROSITE" id="PS51781"/>
    </source>
</evidence>
<keyword evidence="10" id="KW-1185">Reference proteome</keyword>
<dbReference type="InterPro" id="IPR000064">
    <property type="entry name" value="NLP_P60_dom"/>
</dbReference>
<feature type="region of interest" description="Disordered" evidence="5">
    <location>
        <begin position="252"/>
        <end position="274"/>
    </location>
</feature>
<dbReference type="InterPro" id="IPR036028">
    <property type="entry name" value="SH3-like_dom_sf"/>
</dbReference>
<gene>
    <name evidence="9" type="ORF">SAMN04488530_10698</name>
</gene>
<name>A0A1M5MAX7_9FIRM</name>
<evidence type="ECO:0000256" key="3">
    <source>
        <dbReference type="ARBA" id="ARBA00022801"/>
    </source>
</evidence>
<dbReference type="InterPro" id="IPR052354">
    <property type="entry name" value="Cell_Wall_Dynamics_Protein"/>
</dbReference>
<reference evidence="10" key="1">
    <citation type="submission" date="2016-11" db="EMBL/GenBank/DDBJ databases">
        <authorList>
            <person name="Varghese N."/>
            <person name="Submissions S."/>
        </authorList>
    </citation>
    <scope>NUCLEOTIDE SEQUENCE [LARGE SCALE GENOMIC DNA]</scope>
    <source>
        <strain evidence="10">DSM 2635</strain>
    </source>
</reference>
<dbReference type="Pfam" id="PF08239">
    <property type="entry name" value="SH3_3"/>
    <property type="match status" value="4"/>
</dbReference>
<accession>A0A1M5MAX7</accession>
<protein>
    <submittedName>
        <fullName evidence="9">Cell wall-associated hydrolase, NlpC family</fullName>
    </submittedName>
</protein>
<keyword evidence="2" id="KW-0645">Protease</keyword>
<feature type="domain" description="SH3b" evidence="7">
    <location>
        <begin position="272"/>
        <end position="334"/>
    </location>
</feature>
<dbReference type="InterPro" id="IPR038765">
    <property type="entry name" value="Papain-like_cys_pep_sf"/>
</dbReference>
<dbReference type="PANTHER" id="PTHR34408">
    <property type="entry name" value="FAMILY PROTEIN, PUTATIVE-RELATED"/>
    <property type="match status" value="1"/>
</dbReference>
<dbReference type="GO" id="GO:0006508">
    <property type="term" value="P:proteolysis"/>
    <property type="evidence" value="ECO:0007669"/>
    <property type="project" value="UniProtKB-KW"/>
</dbReference>
<dbReference type="AlphaFoldDB" id="A0A1M5MAX7"/>
<dbReference type="Pfam" id="PF00877">
    <property type="entry name" value="NLPC_P60"/>
    <property type="match status" value="1"/>
</dbReference>
<feature type="domain" description="SH3b" evidence="7">
    <location>
        <begin position="189"/>
        <end position="251"/>
    </location>
</feature>
<dbReference type="STRING" id="1121321.SAMN04488530_10698"/>
<keyword evidence="4" id="KW-0788">Thiol protease</keyword>
<feature type="domain" description="SH3b" evidence="7">
    <location>
        <begin position="38"/>
        <end position="100"/>
    </location>
</feature>
<dbReference type="SUPFAM" id="SSF54001">
    <property type="entry name" value="Cysteine proteinases"/>
    <property type="match status" value="1"/>
</dbReference>
<feature type="domain" description="SH3b" evidence="7">
    <location>
        <begin position="111"/>
        <end position="173"/>
    </location>
</feature>
<proteinExistence type="inferred from homology"/>
<dbReference type="InterPro" id="IPR003646">
    <property type="entry name" value="SH3-like_bac-type"/>
</dbReference>
<feature type="signal peptide" evidence="6">
    <location>
        <begin position="1"/>
        <end position="28"/>
    </location>
</feature>
<evidence type="ECO:0000256" key="4">
    <source>
        <dbReference type="ARBA" id="ARBA00022807"/>
    </source>
</evidence>
<feature type="chain" id="PRO_5012996990" evidence="6">
    <location>
        <begin position="29"/>
        <end position="471"/>
    </location>
</feature>
<feature type="compositionally biased region" description="Low complexity" evidence="5">
    <location>
        <begin position="253"/>
        <end position="270"/>
    </location>
</feature>
<dbReference type="SMART" id="SM00287">
    <property type="entry name" value="SH3b"/>
    <property type="match status" value="4"/>
</dbReference>
<evidence type="ECO:0000256" key="2">
    <source>
        <dbReference type="ARBA" id="ARBA00022670"/>
    </source>
</evidence>
<dbReference type="Gene3D" id="3.90.1720.10">
    <property type="entry name" value="endopeptidase domain like (from Nostoc punctiforme)"/>
    <property type="match status" value="1"/>
</dbReference>
<organism evidence="9 10">
    <name type="scientific">Asaccharospora irregularis DSM 2635</name>
    <dbReference type="NCBI Taxonomy" id="1121321"/>
    <lineage>
        <taxon>Bacteria</taxon>
        <taxon>Bacillati</taxon>
        <taxon>Bacillota</taxon>
        <taxon>Clostridia</taxon>
        <taxon>Peptostreptococcales</taxon>
        <taxon>Peptostreptococcaceae</taxon>
        <taxon>Asaccharospora</taxon>
    </lineage>
</organism>
<evidence type="ECO:0000256" key="6">
    <source>
        <dbReference type="SAM" id="SignalP"/>
    </source>
</evidence>
<sequence>MNFNKEKMVVSVLATSVALPMMANIAYANENNIQIASVEYRTITGNGVNFRTGPSTGNSSIGKFYKGDKVEYISTSGSWVQIKYNGKTGYVHGDYVSKSQGSESNNGSTVSSKKVVTGSSVNFRKGPGTSYSKIATLSKGTEVGYISESGGWSKISYNGKIGYMSSQYLGNNTTGTPSTDNSGTDVTVTSKKIVTGNCVNFRKGPGTSYSKIATLLKGTEVVCISESGGWSKISYNGKVGYMSSKYLGNKTAGTPPTGNTNTDNTNTDNTVKSTKMVTGGSVNFRTGPGTSYAKIATLTRGTEVGYISKSGGWSKISHNGKVGYMSSNYIGDKGSTNTPGAETGGVASDRVIDFAKKLLGKPYVWGAEGPNSFDCSGFTQYVYKQVAGVSIPRVSREQSKFGKYVSKSELQKGDLVFFDTDGSNNGVVTHAGIYMGNGEVINASSGSGKVIISNLNSSYYSSRFVNARRVL</sequence>
<evidence type="ECO:0000313" key="10">
    <source>
        <dbReference type="Proteomes" id="UP000243255"/>
    </source>
</evidence>
<dbReference type="OrthoDB" id="9808890at2"/>
<dbReference type="PROSITE" id="PS51781">
    <property type="entry name" value="SH3B"/>
    <property type="match status" value="4"/>
</dbReference>
<evidence type="ECO:0000313" key="9">
    <source>
        <dbReference type="EMBL" id="SHG74422.1"/>
    </source>
</evidence>
<feature type="domain" description="NlpC/P60" evidence="8">
    <location>
        <begin position="345"/>
        <end position="471"/>
    </location>
</feature>
<evidence type="ECO:0000256" key="1">
    <source>
        <dbReference type="ARBA" id="ARBA00007074"/>
    </source>
</evidence>
<dbReference type="PANTHER" id="PTHR34408:SF1">
    <property type="entry name" value="GLYCOSYL HYDROLASE FAMILY 19 DOMAIN-CONTAINING PROTEIN HI_1415"/>
    <property type="match status" value="1"/>
</dbReference>
<evidence type="ECO:0000256" key="5">
    <source>
        <dbReference type="SAM" id="MobiDB-lite"/>
    </source>
</evidence>
<keyword evidence="3 9" id="KW-0378">Hydrolase</keyword>
<comment type="similarity">
    <text evidence="1">Belongs to the peptidase C40 family.</text>
</comment>
<keyword evidence="6" id="KW-0732">Signal</keyword>